<keyword evidence="3" id="KW-1185">Reference proteome</keyword>
<feature type="compositionally biased region" description="Basic and acidic residues" evidence="1">
    <location>
        <begin position="33"/>
        <end position="44"/>
    </location>
</feature>
<proteinExistence type="predicted"/>
<evidence type="ECO:0000313" key="3">
    <source>
        <dbReference type="Proteomes" id="UP001295444"/>
    </source>
</evidence>
<organism evidence="2 3">
    <name type="scientific">Pelobates cultripes</name>
    <name type="common">Western spadefoot toad</name>
    <dbReference type="NCBI Taxonomy" id="61616"/>
    <lineage>
        <taxon>Eukaryota</taxon>
        <taxon>Metazoa</taxon>
        <taxon>Chordata</taxon>
        <taxon>Craniata</taxon>
        <taxon>Vertebrata</taxon>
        <taxon>Euteleostomi</taxon>
        <taxon>Amphibia</taxon>
        <taxon>Batrachia</taxon>
        <taxon>Anura</taxon>
        <taxon>Pelobatoidea</taxon>
        <taxon>Pelobatidae</taxon>
        <taxon>Pelobates</taxon>
    </lineage>
</organism>
<dbReference type="Gene3D" id="3.30.250.20">
    <property type="entry name" value="L1 transposable element, C-terminal domain"/>
    <property type="match status" value="1"/>
</dbReference>
<protein>
    <submittedName>
        <fullName evidence="2">Uncharacterized protein</fullName>
    </submittedName>
</protein>
<feature type="region of interest" description="Disordered" evidence="1">
    <location>
        <begin position="1"/>
        <end position="59"/>
    </location>
</feature>
<dbReference type="AlphaFoldDB" id="A0AAD1W557"/>
<accession>A0AAD1W557</accession>
<reference evidence="2" key="1">
    <citation type="submission" date="2022-03" db="EMBL/GenBank/DDBJ databases">
        <authorList>
            <person name="Alioto T."/>
            <person name="Alioto T."/>
            <person name="Gomez Garrido J."/>
        </authorList>
    </citation>
    <scope>NUCLEOTIDE SEQUENCE</scope>
</reference>
<evidence type="ECO:0000313" key="2">
    <source>
        <dbReference type="EMBL" id="CAH2294093.1"/>
    </source>
</evidence>
<name>A0AAD1W557_PELCU</name>
<gene>
    <name evidence="2" type="ORF">PECUL_23A038233</name>
</gene>
<dbReference type="Gene3D" id="3.30.70.1820">
    <property type="entry name" value="L1 transposable element, RRM domain"/>
    <property type="match status" value="1"/>
</dbReference>
<dbReference type="InterPro" id="IPR042566">
    <property type="entry name" value="L1_C"/>
</dbReference>
<sequence length="208" mass="23141">MSQRQKAKAAKADRASFFLDKSSTNQPRKGHSPTKDGGDTRSEGEPPPSPGSSDVGPEDDLLTIVLTPETPPDQLIIDRAHRLRRPKHLPNSAARDVIVRVHFYHAKERSPGMPEPYQDLKLFTDLSAATLQFRKSLTPLMTALCSQGIAYCWGYPAKLLIHYQDTLHAVDSLATGKEKFRSWGLAATEKEDKNKAKIPRMSPEWTPA</sequence>
<evidence type="ECO:0000256" key="1">
    <source>
        <dbReference type="SAM" id="MobiDB-lite"/>
    </source>
</evidence>
<dbReference type="Proteomes" id="UP001295444">
    <property type="component" value="Chromosome 05"/>
</dbReference>
<dbReference type="EMBL" id="OW240916">
    <property type="protein sequence ID" value="CAH2294093.1"/>
    <property type="molecule type" value="Genomic_DNA"/>
</dbReference>